<dbReference type="InterPro" id="IPR038008">
    <property type="entry name" value="Jag_KH"/>
</dbReference>
<dbReference type="Pfam" id="PF14804">
    <property type="entry name" value="Jag_N"/>
    <property type="match status" value="1"/>
</dbReference>
<keyword evidence="2 6" id="KW-0694">RNA-binding</keyword>
<feature type="region of interest" description="Disordered" evidence="7">
    <location>
        <begin position="267"/>
        <end position="390"/>
    </location>
</feature>
<evidence type="ECO:0000313" key="9">
    <source>
        <dbReference type="EMBL" id="SFR72490.1"/>
    </source>
</evidence>
<gene>
    <name evidence="6" type="primary">khpB</name>
    <name evidence="6" type="synonym">eloR</name>
    <name evidence="9" type="ORF">SAMN02910262_01083</name>
</gene>
<feature type="region of interest" description="Disordered" evidence="7">
    <location>
        <begin position="76"/>
        <end position="136"/>
    </location>
</feature>
<dbReference type="InterPro" id="IPR039247">
    <property type="entry name" value="KhpB"/>
</dbReference>
<dbReference type="SMART" id="SM00393">
    <property type="entry name" value="R3H"/>
    <property type="match status" value="1"/>
</dbReference>
<dbReference type="Pfam" id="PF13083">
    <property type="entry name" value="KH_KhpA-B"/>
    <property type="match status" value="1"/>
</dbReference>
<dbReference type="SUPFAM" id="SSF82708">
    <property type="entry name" value="R3H domain"/>
    <property type="match status" value="1"/>
</dbReference>
<keyword evidence="3 6" id="KW-0133">Cell shape</keyword>
<dbReference type="InterPro" id="IPR038247">
    <property type="entry name" value="Jag_N_dom_sf"/>
</dbReference>
<dbReference type="InterPro" id="IPR001374">
    <property type="entry name" value="R3H_dom"/>
</dbReference>
<dbReference type="SMART" id="SM01245">
    <property type="entry name" value="Jag_N"/>
    <property type="match status" value="1"/>
</dbReference>
<dbReference type="CDD" id="cd02414">
    <property type="entry name" value="KH-II_Jag"/>
    <property type="match status" value="1"/>
</dbReference>
<evidence type="ECO:0000313" key="10">
    <source>
        <dbReference type="Proteomes" id="UP000214760"/>
    </source>
</evidence>
<dbReference type="GO" id="GO:0005737">
    <property type="term" value="C:cytoplasm"/>
    <property type="evidence" value="ECO:0007669"/>
    <property type="project" value="UniProtKB-SubCell"/>
</dbReference>
<organism evidence="9 10">
    <name type="scientific">[Clostridium] aminophilum</name>
    <dbReference type="NCBI Taxonomy" id="1526"/>
    <lineage>
        <taxon>Bacteria</taxon>
        <taxon>Bacillati</taxon>
        <taxon>Bacillota</taxon>
        <taxon>Clostridia</taxon>
        <taxon>Lachnospirales</taxon>
        <taxon>Lachnospiraceae</taxon>
    </lineage>
</organism>
<dbReference type="Gene3D" id="3.30.300.20">
    <property type="match status" value="1"/>
</dbReference>
<comment type="function">
    <text evidence="6">A probable RNA chaperone. Forms a complex with KhpA which binds to cellular RNA and controls its expression. Plays a role in peptidoglycan (PG) homeostasis and cell length regulation.</text>
</comment>
<name>A0A1I6J1T8_9FIRM</name>
<dbReference type="PANTHER" id="PTHR35800">
    <property type="entry name" value="PROTEIN JAG"/>
    <property type="match status" value="1"/>
</dbReference>
<dbReference type="NCBIfam" id="NF041568">
    <property type="entry name" value="Jag_EloR"/>
    <property type="match status" value="1"/>
</dbReference>
<protein>
    <recommendedName>
        <fullName evidence="6">RNA-binding protein KhpB</fullName>
    </recommendedName>
    <alternativeName>
        <fullName evidence="6">RNA-binding protein EloR</fullName>
    </alternativeName>
</protein>
<evidence type="ECO:0000256" key="4">
    <source>
        <dbReference type="ARBA" id="ARBA00023186"/>
    </source>
</evidence>
<feature type="compositionally biased region" description="Basic and acidic residues" evidence="7">
    <location>
        <begin position="288"/>
        <end position="306"/>
    </location>
</feature>
<feature type="compositionally biased region" description="Basic and acidic residues" evidence="7">
    <location>
        <begin position="83"/>
        <end position="136"/>
    </location>
</feature>
<dbReference type="PANTHER" id="PTHR35800:SF1">
    <property type="entry name" value="RNA-BINDING PROTEIN KHPB"/>
    <property type="match status" value="1"/>
</dbReference>
<comment type="similarity">
    <text evidence="6">Belongs to the KhpB RNA-binding protein family.</text>
</comment>
<comment type="caution">
    <text evidence="6">Lacks conserved residue(s) required for the propagation of feature annotation.</text>
</comment>
<feature type="compositionally biased region" description="Basic and acidic residues" evidence="7">
    <location>
        <begin position="367"/>
        <end position="380"/>
    </location>
</feature>
<evidence type="ECO:0000256" key="6">
    <source>
        <dbReference type="HAMAP-Rule" id="MF_00867"/>
    </source>
</evidence>
<dbReference type="InterPro" id="IPR034079">
    <property type="entry name" value="R3H_KhpB"/>
</dbReference>
<dbReference type="InterPro" id="IPR032782">
    <property type="entry name" value="KhpB_N"/>
</dbReference>
<dbReference type="Gene3D" id="3.30.1370.50">
    <property type="entry name" value="R3H-like domain"/>
    <property type="match status" value="1"/>
</dbReference>
<comment type="subcellular location">
    <subcellularLocation>
        <location evidence="6">Cytoplasm</location>
    </subcellularLocation>
</comment>
<dbReference type="Pfam" id="PF01424">
    <property type="entry name" value="R3H"/>
    <property type="match status" value="1"/>
</dbReference>
<keyword evidence="1 6" id="KW-0963">Cytoplasm</keyword>
<dbReference type="PROSITE" id="PS51061">
    <property type="entry name" value="R3H"/>
    <property type="match status" value="1"/>
</dbReference>
<evidence type="ECO:0000256" key="1">
    <source>
        <dbReference type="ARBA" id="ARBA00022490"/>
    </source>
</evidence>
<feature type="compositionally biased region" description="Low complexity" evidence="7">
    <location>
        <begin position="317"/>
        <end position="334"/>
    </location>
</feature>
<keyword evidence="5 6" id="KW-0961">Cell wall biogenesis/degradation</keyword>
<dbReference type="GO" id="GO:0003723">
    <property type="term" value="F:RNA binding"/>
    <property type="evidence" value="ECO:0007669"/>
    <property type="project" value="UniProtKB-UniRule"/>
</dbReference>
<dbReference type="GO" id="GO:0008360">
    <property type="term" value="P:regulation of cell shape"/>
    <property type="evidence" value="ECO:0007669"/>
    <property type="project" value="UniProtKB-KW"/>
</dbReference>
<evidence type="ECO:0000256" key="3">
    <source>
        <dbReference type="ARBA" id="ARBA00022960"/>
    </source>
</evidence>
<keyword evidence="4 6" id="KW-0143">Chaperone</keyword>
<dbReference type="Proteomes" id="UP000214760">
    <property type="component" value="Unassembled WGS sequence"/>
</dbReference>
<dbReference type="InterPro" id="IPR036867">
    <property type="entry name" value="R3H_dom_sf"/>
</dbReference>
<dbReference type="Gene3D" id="3.30.30.80">
    <property type="entry name" value="probable RNA-binding protein from clostridium symbiosum atcc 14940"/>
    <property type="match status" value="1"/>
</dbReference>
<dbReference type="GO" id="GO:0071555">
    <property type="term" value="P:cell wall organization"/>
    <property type="evidence" value="ECO:0007669"/>
    <property type="project" value="UniProtKB-KW"/>
</dbReference>
<proteinExistence type="inferred from homology"/>
<evidence type="ECO:0000259" key="8">
    <source>
        <dbReference type="PROSITE" id="PS51061"/>
    </source>
</evidence>
<sequence>MDFITVTAKTVDEAVNEALIELQVTSDKIEYEVIEKGSAGFLGFGAKPAVIRARKKPESDEVEKIEKEILKSVSPKAVNDDIQAEKAPAEKEERAASPKPIKEEKKPTVSAPEKREAVSEEKAPKSEKPRKAADPETVIRDAEKFLNDVFHAMGFTAEVKAEFRAEEKELAVLISGDDMGVLIGKRGQTLDSLQYLVSLVVNKSGQEYIRIKLDTENYRERRKETLETLARNIAYKVKRSRRPVSLEPMNPYERRIIHSALQNDQYVMTKSDGEDPYRHVTIFPKRKDHGDGERGDRRDGRPDRGDRRPRRNGNGGRSWNNAGRRGSSFRGGYSHNAAGETLEKDSVPAEQTKAPEVKTAPAAPVKNAEEEIPKWKRDMQKYGNSVKSNS</sequence>
<evidence type="ECO:0000256" key="5">
    <source>
        <dbReference type="ARBA" id="ARBA00023316"/>
    </source>
</evidence>
<dbReference type="AlphaFoldDB" id="A0A1I6J1T8"/>
<comment type="domain">
    <text evidence="6">Has an N-terminal Jag-N domain and 2 RNA-binding domains (KH and R3H).</text>
</comment>
<dbReference type="InterPro" id="IPR015946">
    <property type="entry name" value="KH_dom-like_a/b"/>
</dbReference>
<comment type="subunit">
    <text evidence="6">Forms a complex with KhpA.</text>
</comment>
<dbReference type="GO" id="GO:0009252">
    <property type="term" value="P:peptidoglycan biosynthetic process"/>
    <property type="evidence" value="ECO:0007669"/>
    <property type="project" value="UniProtKB-UniRule"/>
</dbReference>
<evidence type="ECO:0000256" key="2">
    <source>
        <dbReference type="ARBA" id="ARBA00022884"/>
    </source>
</evidence>
<feature type="domain" description="R3H" evidence="8">
    <location>
        <begin position="220"/>
        <end position="286"/>
    </location>
</feature>
<dbReference type="HAMAP" id="MF_00867">
    <property type="entry name" value="KhpB"/>
    <property type="match status" value="1"/>
</dbReference>
<reference evidence="9 10" key="1">
    <citation type="submission" date="2016-10" db="EMBL/GenBank/DDBJ databases">
        <authorList>
            <person name="de Groot N.N."/>
        </authorList>
    </citation>
    <scope>NUCLEOTIDE SEQUENCE [LARGE SCALE GENOMIC DNA]</scope>
    <source>
        <strain evidence="9 10">F</strain>
    </source>
</reference>
<evidence type="ECO:0000256" key="7">
    <source>
        <dbReference type="SAM" id="MobiDB-lite"/>
    </source>
</evidence>
<dbReference type="EMBL" id="FOZC01000004">
    <property type="protein sequence ID" value="SFR72490.1"/>
    <property type="molecule type" value="Genomic_DNA"/>
</dbReference>
<dbReference type="CDD" id="cd02644">
    <property type="entry name" value="R3H_jag"/>
    <property type="match status" value="1"/>
</dbReference>
<accession>A0A1I6J1T8</accession>